<reference evidence="1" key="1">
    <citation type="journal article" date="2014" name="Front. Microbiol.">
        <title>High frequency of phylogenetically diverse reductive dehalogenase-homologous genes in deep subseafloor sedimentary metagenomes.</title>
        <authorList>
            <person name="Kawai M."/>
            <person name="Futagami T."/>
            <person name="Toyoda A."/>
            <person name="Takaki Y."/>
            <person name="Nishi S."/>
            <person name="Hori S."/>
            <person name="Arai W."/>
            <person name="Tsubouchi T."/>
            <person name="Morono Y."/>
            <person name="Uchiyama I."/>
            <person name="Ito T."/>
            <person name="Fujiyama A."/>
            <person name="Inagaki F."/>
            <person name="Takami H."/>
        </authorList>
    </citation>
    <scope>NUCLEOTIDE SEQUENCE</scope>
    <source>
        <strain evidence="1">Expedition CK06-06</strain>
    </source>
</reference>
<dbReference type="InterPro" id="IPR029063">
    <property type="entry name" value="SAM-dependent_MTases_sf"/>
</dbReference>
<proteinExistence type="predicted"/>
<organism evidence="1">
    <name type="scientific">marine sediment metagenome</name>
    <dbReference type="NCBI Taxonomy" id="412755"/>
    <lineage>
        <taxon>unclassified sequences</taxon>
        <taxon>metagenomes</taxon>
        <taxon>ecological metagenomes</taxon>
    </lineage>
</organism>
<dbReference type="AlphaFoldDB" id="X1P6I5"/>
<comment type="caution">
    <text evidence="1">The sequence shown here is derived from an EMBL/GenBank/DDBJ whole genome shotgun (WGS) entry which is preliminary data.</text>
</comment>
<dbReference type="EMBL" id="BARV01023553">
    <property type="protein sequence ID" value="GAI38066.1"/>
    <property type="molecule type" value="Genomic_DNA"/>
</dbReference>
<sequence>MLMDNNYNIQGGDNILPLGLYKECFNYVNDGDSICNMGSGITFTFEKELLKFKKVKISCIDVIPLNEKPEFIEKYVSKNVEELFYFKKKFDLIFFFELIEHIDNTDILFRNIYNNLKDDALMIFSFPNLSSIYIRLELLFGFQPHILEVSNICGVFGTGIFGNFNNPKRKSIHHIRGITNKAMKELVKYHGFRIEKIIGWEYRVPLLFKKIPCLAPINIFICRKIANFKYDNI</sequence>
<dbReference type="SUPFAM" id="SSF53335">
    <property type="entry name" value="S-adenosyl-L-methionine-dependent methyltransferases"/>
    <property type="match status" value="1"/>
</dbReference>
<dbReference type="Gene3D" id="3.40.50.150">
    <property type="entry name" value="Vaccinia Virus protein VP39"/>
    <property type="match status" value="1"/>
</dbReference>
<dbReference type="Pfam" id="PF13489">
    <property type="entry name" value="Methyltransf_23"/>
    <property type="match status" value="1"/>
</dbReference>
<accession>X1P6I5</accession>
<protein>
    <recommendedName>
        <fullName evidence="2">Methyltransferase type 11 domain-containing protein</fullName>
    </recommendedName>
</protein>
<name>X1P6I5_9ZZZZ</name>
<gene>
    <name evidence="1" type="ORF">S06H3_38621</name>
</gene>
<evidence type="ECO:0000313" key="1">
    <source>
        <dbReference type="EMBL" id="GAI38066.1"/>
    </source>
</evidence>
<evidence type="ECO:0008006" key="2">
    <source>
        <dbReference type="Google" id="ProtNLM"/>
    </source>
</evidence>